<dbReference type="EMBL" id="LNYG01000013">
    <property type="protein sequence ID" value="KTD07329.1"/>
    <property type="molecule type" value="Genomic_DNA"/>
</dbReference>
<feature type="region of interest" description="Disordered" evidence="1">
    <location>
        <begin position="34"/>
        <end position="54"/>
    </location>
</feature>
<evidence type="ECO:0000256" key="1">
    <source>
        <dbReference type="SAM" id="MobiDB-lite"/>
    </source>
</evidence>
<evidence type="ECO:0000313" key="3">
    <source>
        <dbReference type="EMBL" id="KTD07329.1"/>
    </source>
</evidence>
<dbReference type="PROSITE" id="PS51257">
    <property type="entry name" value="PROKAR_LIPOPROTEIN"/>
    <property type="match status" value="1"/>
</dbReference>
<sequence length="54" mass="5606">MNPIGFKTIFVFIGLLILGCGLMSCNKTTPAETHPEGAYEGGFGGDGGHIHQNG</sequence>
<protein>
    <recommendedName>
        <fullName evidence="5">Lipoprotein</fullName>
    </recommendedName>
</protein>
<accession>A0A0W0UHF8</accession>
<evidence type="ECO:0000313" key="4">
    <source>
        <dbReference type="Proteomes" id="UP000054715"/>
    </source>
</evidence>
<evidence type="ECO:0008006" key="5">
    <source>
        <dbReference type="Google" id="ProtNLM"/>
    </source>
</evidence>
<dbReference type="Proteomes" id="UP000054715">
    <property type="component" value="Unassembled WGS sequence"/>
</dbReference>
<comment type="caution">
    <text evidence="3">The sequence shown here is derived from an EMBL/GenBank/DDBJ whole genome shotgun (WGS) entry which is preliminary data.</text>
</comment>
<reference evidence="3 4" key="1">
    <citation type="submission" date="2015-11" db="EMBL/GenBank/DDBJ databases">
        <title>Genomic analysis of 38 Legionella species identifies large and diverse effector repertoires.</title>
        <authorList>
            <person name="Burstein D."/>
            <person name="Amaro F."/>
            <person name="Zusman T."/>
            <person name="Lifshitz Z."/>
            <person name="Cohen O."/>
            <person name="Gilbert J.A."/>
            <person name="Pupko T."/>
            <person name="Shuman H.A."/>
            <person name="Segal G."/>
        </authorList>
    </citation>
    <scope>NUCLEOTIDE SEQUENCE [LARGE SCALE GENOMIC DNA]</scope>
    <source>
        <strain evidence="3 4">JA-26-G1-E2</strain>
    </source>
</reference>
<evidence type="ECO:0000256" key="2">
    <source>
        <dbReference type="SAM" id="Phobius"/>
    </source>
</evidence>
<gene>
    <name evidence="3" type="ORF">Ljam_1524</name>
</gene>
<name>A0A0W0UHF8_9GAMM</name>
<dbReference type="PATRIC" id="fig|455.5.peg.1609"/>
<dbReference type="RefSeq" id="WP_014842616.1">
    <property type="nucleotide sequence ID" value="NZ_CAAAJF010000005.1"/>
</dbReference>
<proteinExistence type="predicted"/>
<keyword evidence="2" id="KW-1133">Transmembrane helix</keyword>
<dbReference type="STRING" id="455.Ljam_1524"/>
<keyword evidence="2" id="KW-0812">Transmembrane</keyword>
<keyword evidence="2" id="KW-0472">Membrane</keyword>
<feature type="transmembrane region" description="Helical" evidence="2">
    <location>
        <begin position="6"/>
        <end position="25"/>
    </location>
</feature>
<dbReference type="AlphaFoldDB" id="A0A0W0UHF8"/>
<organism evidence="3 4">
    <name type="scientific">Legionella jamestowniensis</name>
    <dbReference type="NCBI Taxonomy" id="455"/>
    <lineage>
        <taxon>Bacteria</taxon>
        <taxon>Pseudomonadati</taxon>
        <taxon>Pseudomonadota</taxon>
        <taxon>Gammaproteobacteria</taxon>
        <taxon>Legionellales</taxon>
        <taxon>Legionellaceae</taxon>
        <taxon>Legionella</taxon>
    </lineage>
</organism>